<name>C1FTK9_CLOBJ</name>
<accession>C1FTK9</accession>
<evidence type="ECO:0000313" key="2">
    <source>
        <dbReference type="Proteomes" id="UP000001374"/>
    </source>
</evidence>
<reference evidence="1 2" key="1">
    <citation type="submission" date="2008-10" db="EMBL/GenBank/DDBJ databases">
        <title>Genome sequence of Clostridium botulinum A2 Kyoto.</title>
        <authorList>
            <person name="Shrivastava S."/>
            <person name="Brinkac L.M."/>
            <person name="Brown J.L."/>
            <person name="Bruce D."/>
            <person name="Detter C.C."/>
            <person name="Johnson E.A."/>
            <person name="Munk C.A."/>
            <person name="Smith L.A."/>
            <person name="Smith T.J."/>
            <person name="Sutton G."/>
            <person name="Brettin T.S."/>
        </authorList>
    </citation>
    <scope>NUCLEOTIDE SEQUENCE [LARGE SCALE GENOMIC DNA]</scope>
    <source>
        <strain evidence="2">Kyoto / Type A2</strain>
    </source>
</reference>
<sequence length="69" mass="8243">MKIRFIEETDQNNILAKSEDDEILNAVFIPYTQIQITKENKKLFCEYNYNVLKVLENEIDIYVTIIEVE</sequence>
<protein>
    <submittedName>
        <fullName evidence="1">Uncharacterized protein</fullName>
    </submittedName>
</protein>
<dbReference type="Proteomes" id="UP000001374">
    <property type="component" value="Chromosome"/>
</dbReference>
<dbReference type="KEGG" id="cby:CLM_2961"/>
<dbReference type="AlphaFoldDB" id="C1FTK9"/>
<dbReference type="HOGENOM" id="CLU_2768438_0_0_9"/>
<dbReference type="RefSeq" id="WP_012704679.1">
    <property type="nucleotide sequence ID" value="NC_012563.1"/>
</dbReference>
<evidence type="ECO:0000313" key="1">
    <source>
        <dbReference type="EMBL" id="ACO85286.1"/>
    </source>
</evidence>
<proteinExistence type="predicted"/>
<gene>
    <name evidence="1" type="ordered locus">CLM_2961</name>
</gene>
<organism evidence="1 2">
    <name type="scientific">Clostridium botulinum (strain Kyoto / Type A2)</name>
    <dbReference type="NCBI Taxonomy" id="536232"/>
    <lineage>
        <taxon>Bacteria</taxon>
        <taxon>Bacillati</taxon>
        <taxon>Bacillota</taxon>
        <taxon>Clostridia</taxon>
        <taxon>Eubacteriales</taxon>
        <taxon>Clostridiaceae</taxon>
        <taxon>Clostridium</taxon>
    </lineage>
</organism>
<dbReference type="EMBL" id="CP001581">
    <property type="protein sequence ID" value="ACO85286.1"/>
    <property type="molecule type" value="Genomic_DNA"/>
</dbReference>